<dbReference type="SUPFAM" id="SSF56112">
    <property type="entry name" value="Protein kinase-like (PK-like)"/>
    <property type="match status" value="1"/>
</dbReference>
<dbReference type="EMBL" id="PKMF04000273">
    <property type="protein sequence ID" value="KAK7839906.1"/>
    <property type="molecule type" value="Genomic_DNA"/>
</dbReference>
<keyword evidence="4" id="KW-0675">Receptor</keyword>
<dbReference type="PANTHER" id="PTHR27007">
    <property type="match status" value="1"/>
</dbReference>
<keyword evidence="5" id="KW-1185">Reference proteome</keyword>
<organism evidence="4 5">
    <name type="scientific">Quercus suber</name>
    <name type="common">Cork oak</name>
    <dbReference type="NCBI Taxonomy" id="58331"/>
    <lineage>
        <taxon>Eukaryota</taxon>
        <taxon>Viridiplantae</taxon>
        <taxon>Streptophyta</taxon>
        <taxon>Embryophyta</taxon>
        <taxon>Tracheophyta</taxon>
        <taxon>Spermatophyta</taxon>
        <taxon>Magnoliopsida</taxon>
        <taxon>eudicotyledons</taxon>
        <taxon>Gunneridae</taxon>
        <taxon>Pentapetalae</taxon>
        <taxon>rosids</taxon>
        <taxon>fabids</taxon>
        <taxon>Fagales</taxon>
        <taxon>Fagaceae</taxon>
        <taxon>Quercus</taxon>
    </lineage>
</organism>
<keyword evidence="4" id="KW-0808">Transferase</keyword>
<feature type="domain" description="Protein kinase" evidence="3">
    <location>
        <begin position="1"/>
        <end position="106"/>
    </location>
</feature>
<protein>
    <submittedName>
        <fullName evidence="4">L-type lectin-domain containing receptor kinase ix.1</fullName>
    </submittedName>
</protein>
<evidence type="ECO:0000256" key="1">
    <source>
        <dbReference type="ARBA" id="ARBA00022741"/>
    </source>
</evidence>
<dbReference type="AlphaFoldDB" id="A0AAW0KNF5"/>
<keyword evidence="1" id="KW-0547">Nucleotide-binding</keyword>
<dbReference type="Proteomes" id="UP000237347">
    <property type="component" value="Unassembled WGS sequence"/>
</dbReference>
<name>A0AAW0KNF5_QUESU</name>
<reference evidence="4 5" key="1">
    <citation type="journal article" date="2018" name="Sci. Data">
        <title>The draft genome sequence of cork oak.</title>
        <authorList>
            <person name="Ramos A.M."/>
            <person name="Usie A."/>
            <person name="Barbosa P."/>
            <person name="Barros P.M."/>
            <person name="Capote T."/>
            <person name="Chaves I."/>
            <person name="Simoes F."/>
            <person name="Abreu I."/>
            <person name="Carrasquinho I."/>
            <person name="Faro C."/>
            <person name="Guimaraes J.B."/>
            <person name="Mendonca D."/>
            <person name="Nobrega F."/>
            <person name="Rodrigues L."/>
            <person name="Saibo N.J.M."/>
            <person name="Varela M.C."/>
            <person name="Egas C."/>
            <person name="Matos J."/>
            <person name="Miguel C.M."/>
            <person name="Oliveira M.M."/>
            <person name="Ricardo C.P."/>
            <person name="Goncalves S."/>
        </authorList>
    </citation>
    <scope>NUCLEOTIDE SEQUENCE [LARGE SCALE GENOMIC DNA]</scope>
    <source>
        <strain evidence="5">cv. HL8</strain>
    </source>
</reference>
<proteinExistence type="predicted"/>
<gene>
    <name evidence="4" type="primary">LECRK91_22</name>
    <name evidence="4" type="ORF">CFP56_017380</name>
</gene>
<evidence type="ECO:0000313" key="5">
    <source>
        <dbReference type="Proteomes" id="UP000237347"/>
    </source>
</evidence>
<dbReference type="PROSITE" id="PS50011">
    <property type="entry name" value="PROTEIN_KINASE_DOM"/>
    <property type="match status" value="1"/>
</dbReference>
<sequence length="106" mass="12065">MFNGSLDSHLFQESVLIWKMRYKVAEGLVSSLLYVQEEWEQSMLHRNIKLSNIRLDSNFNDKVGDFGLARLVDHAKGSTTTDLVGTKGYITLEYFTTSKATKESNV</sequence>
<dbReference type="Gene3D" id="1.10.510.10">
    <property type="entry name" value="Transferase(Phosphotransferase) domain 1"/>
    <property type="match status" value="1"/>
</dbReference>
<accession>A0AAW0KNF5</accession>
<dbReference type="InterPro" id="IPR011009">
    <property type="entry name" value="Kinase-like_dom_sf"/>
</dbReference>
<dbReference type="Pfam" id="PF00069">
    <property type="entry name" value="Pkinase"/>
    <property type="match status" value="1"/>
</dbReference>
<evidence type="ECO:0000259" key="3">
    <source>
        <dbReference type="PROSITE" id="PS50011"/>
    </source>
</evidence>
<dbReference type="GO" id="GO:0005524">
    <property type="term" value="F:ATP binding"/>
    <property type="evidence" value="ECO:0007669"/>
    <property type="project" value="UniProtKB-KW"/>
</dbReference>
<dbReference type="InterPro" id="IPR000719">
    <property type="entry name" value="Prot_kinase_dom"/>
</dbReference>
<keyword evidence="4" id="KW-0418">Kinase</keyword>
<keyword evidence="2" id="KW-0067">ATP-binding</keyword>
<dbReference type="InterPro" id="IPR050528">
    <property type="entry name" value="L-type_Lectin-RKs"/>
</dbReference>
<comment type="caution">
    <text evidence="4">The sequence shown here is derived from an EMBL/GenBank/DDBJ whole genome shotgun (WGS) entry which is preliminary data.</text>
</comment>
<dbReference type="GO" id="GO:0004672">
    <property type="term" value="F:protein kinase activity"/>
    <property type="evidence" value="ECO:0007669"/>
    <property type="project" value="InterPro"/>
</dbReference>
<evidence type="ECO:0000313" key="4">
    <source>
        <dbReference type="EMBL" id="KAK7839906.1"/>
    </source>
</evidence>
<evidence type="ECO:0000256" key="2">
    <source>
        <dbReference type="ARBA" id="ARBA00022840"/>
    </source>
</evidence>